<protein>
    <recommendedName>
        <fullName evidence="4">Peptidase S74 domain-containing protein</fullName>
    </recommendedName>
</protein>
<dbReference type="EMBL" id="AYYN01000140">
    <property type="protein sequence ID" value="KRM73707.1"/>
    <property type="molecule type" value="Genomic_DNA"/>
</dbReference>
<dbReference type="PATRIC" id="fig|1423772.3.peg.1054"/>
<dbReference type="RefSeq" id="WP_056959609.1">
    <property type="nucleotide sequence ID" value="NZ_AYYN01000140.1"/>
</dbReference>
<name>A0A0R2BAY0_9LACO</name>
<feature type="coiled-coil region" evidence="1">
    <location>
        <begin position="537"/>
        <end position="585"/>
    </location>
</feature>
<comment type="caution">
    <text evidence="2">The sequence shown here is derived from an EMBL/GenBank/DDBJ whole genome shotgun (WGS) entry which is preliminary data.</text>
</comment>
<keyword evidence="1" id="KW-0175">Coiled coil</keyword>
<accession>A0A0R2BAY0</accession>
<dbReference type="Proteomes" id="UP000051612">
    <property type="component" value="Unassembled WGS sequence"/>
</dbReference>
<evidence type="ECO:0008006" key="4">
    <source>
        <dbReference type="Google" id="ProtNLM"/>
    </source>
</evidence>
<evidence type="ECO:0000256" key="1">
    <source>
        <dbReference type="SAM" id="Coils"/>
    </source>
</evidence>
<organism evidence="2 3">
    <name type="scientific">Ligilactobacillus murinus DSM 20452 = NBRC 14221</name>
    <dbReference type="NCBI Taxonomy" id="1423772"/>
    <lineage>
        <taxon>Bacteria</taxon>
        <taxon>Bacillati</taxon>
        <taxon>Bacillota</taxon>
        <taxon>Bacilli</taxon>
        <taxon>Lactobacillales</taxon>
        <taxon>Lactobacillaceae</taxon>
        <taxon>Ligilactobacillus</taxon>
    </lineage>
</organism>
<sequence length="1786" mass="195755">MLSQSDETIAAWKATERTLTVRVTIAGKEYTATDINSLKYDAGAYTGETFAIGSTYSNSVQIEFSHLVEGLNLGDEVQVSIGVKVSGDYVYEPLGVFIISSEIKMDRNNNLTTISASDRFCGLEGIYSSKLTYPAKVLDVIAEICARSGVKANTDDLARLPLQADLPVPITGQSYRKALGWIAQLYAGYAAFDRTGQLTIRTVSEPNYELDPSQYEQGGLTKNEATYKIGGIQCQVTTKSTTRDDQAQEITTTLQVGSTSGSQIKLENNIMTPERLDYIWEKLKDINFYPFSLNWFGNPAVEAGDWLRLYDKKGNDFVVPNNGYTLEFNGGLSAVSKADQTSGSSQVVSWTGGLMQTIRELQHRNVPDGTVIFPTSVTEPPKNAHFNDVWFKKNGNSTELWIFERQSDGTGEWQRNDIVNDEIKEEIKRQQAELDELSKNFDDSTGSFQQSLSGIYDAVENAKINTDKAVQQALDQAQKASNDLLNYASEFDSEINLLNEAKDKNKADINKLLTDVNGVKGMYADLEGNISNFNAGLNGLSAQLKDTKNQLASVKLTADGAVSNFANLQGDIASLKTRANVIEQQMLSKVGTDIFESFKSSTAQELKEKLTATDLNGYVKTAELTRTADGLHASITAVDGKLNSLSFGGRNLLKQSQLGAKFPHDAWYEAFGGVTWNDDTVELDIGNKDCVQIEQRVYDIEPDTDYVFSFDLNWADGQHLDKQGFIFWEFQDREGKHTTRVYRDNWTSMAKLPNTPGRKDKKIVIHTQPDAHMLIFMVRSLKGAIEPFRISKVKLEKGNVATDWSPAPEDIDNEFTTVNNTLKANKVTLDVLQNGISLNAAETSKINDKISNLGVQNLVYNSEFINDAEGWSNIGNNPAGTILFANNEWDSWQGSNGLAFRNSSAPTSTLLSQSKRFKVLNRQRISASVQLHVTDTITNSCDAGMEIVFYPDETSGNEIKRVSQTTSRVNNISNGFAKLLYVNDVEVPSNAKFATLRLWTYKVGNVIFNQPMMSFSSSYLPYTQDNKSLGVLSEKYAALDVKVNGINSTVANKADLSYVDQKADQWQLALTNLQIGGTNLVPLTNQGTRDLYVENKFGVASFAEKNIYGVRGILVKNTRPAPANGWFVIGKNVDLSKFKPDTDYVISFNLRGDTSIKAHAIVDVRGANSQNSISTSDPGYDLDLKAGKVLRVEKKFHTLASFTDVGQVLYINCIELSRVKNLEVWDFKIEEGNKATPWAPAPEDTTVAITAIKNELNQAINLRVQKNELLSQINIQAGRTLIQSNKIYLDAESVVFSGRAFIPSAAIASLSADKINGGTINGRTVNVTNLNANNITSGTINGQNLSINLDNGLVQFRRGKIAKADNSFAIDIDTGEISSSDTTGAKLYVNKGAFSTVNENDEGIFLRDGSLELTSKRAFLINNDLTKYGRISKNNDITEANYGGIDILGTKGFSLRTQEFSAESRLWFGPEKYATRGSGLVGGNGQLILGAEKDVVLFGGKLPSENNYTIRPQITVGTFFRGSVNDIMNGSNQSIYIEGEGIGMHAEKVNISVGEYVEIGTSNYSSGDSIFSSGGIIGAGLTMGSDGKVIFKSDGPLRMTAGEPDSSNILGTRPTISIGSNTWNGRGSDRERGQNVSISGNGVYIHPLGETMIGNGGLTVLGRLGVQGAKNSIVDTSQGKTAINAYETAEYYFGDIAKANTGTSKRVKIMIDPLFLETINTDIDYHVFVSSYSNGYAWVSEMARDYFVIESNVPNLSVSYEIKAKRKQYENVRLDKVDVNLIGGTK</sequence>
<reference evidence="2 3" key="1">
    <citation type="journal article" date="2015" name="Genome Announc.">
        <title>Expanding the biotechnology potential of lactobacilli through comparative genomics of 213 strains and associated genera.</title>
        <authorList>
            <person name="Sun Z."/>
            <person name="Harris H.M."/>
            <person name="McCann A."/>
            <person name="Guo C."/>
            <person name="Argimon S."/>
            <person name="Zhang W."/>
            <person name="Yang X."/>
            <person name="Jeffery I.B."/>
            <person name="Cooney J.C."/>
            <person name="Kagawa T.F."/>
            <person name="Liu W."/>
            <person name="Song Y."/>
            <person name="Salvetti E."/>
            <person name="Wrobel A."/>
            <person name="Rasinkangas P."/>
            <person name="Parkhill J."/>
            <person name="Rea M.C."/>
            <person name="O'Sullivan O."/>
            <person name="Ritari J."/>
            <person name="Douillard F.P."/>
            <person name="Paul Ross R."/>
            <person name="Yang R."/>
            <person name="Briner A.E."/>
            <person name="Felis G.E."/>
            <person name="de Vos W.M."/>
            <person name="Barrangou R."/>
            <person name="Klaenhammer T.R."/>
            <person name="Caufield P.W."/>
            <person name="Cui Y."/>
            <person name="Zhang H."/>
            <person name="O'Toole P.W."/>
        </authorList>
    </citation>
    <scope>NUCLEOTIDE SEQUENCE [LARGE SCALE GENOMIC DNA]</scope>
    <source>
        <strain evidence="2 3">DSM 20452</strain>
    </source>
</reference>
<evidence type="ECO:0000313" key="2">
    <source>
        <dbReference type="EMBL" id="KRM73707.1"/>
    </source>
</evidence>
<evidence type="ECO:0000313" key="3">
    <source>
        <dbReference type="Proteomes" id="UP000051612"/>
    </source>
</evidence>
<proteinExistence type="predicted"/>
<gene>
    <name evidence="2" type="ORF">FC48_GL000980</name>
</gene>
<dbReference type="Gene3D" id="1.10.287.1490">
    <property type="match status" value="1"/>
</dbReference>